<feature type="transmembrane region" description="Helical" evidence="8">
    <location>
        <begin position="83"/>
        <end position="107"/>
    </location>
</feature>
<dbReference type="RefSeq" id="WP_381435376.1">
    <property type="nucleotide sequence ID" value="NZ_JBHSNO010000006.1"/>
</dbReference>
<feature type="transmembrane region" description="Helical" evidence="8">
    <location>
        <begin position="190"/>
        <end position="208"/>
    </location>
</feature>
<evidence type="ECO:0000256" key="6">
    <source>
        <dbReference type="ARBA" id="ARBA00022989"/>
    </source>
</evidence>
<dbReference type="PANTHER" id="PTHR34975:SF2">
    <property type="entry name" value="SPORE GERMINATION PROTEIN A2"/>
    <property type="match status" value="1"/>
</dbReference>
<sequence>MNVNQSKTLNAYHVVFLVQNVMIGSTLLTLPHLLSPVGYSQWWFPILFGALANLLLIPMIWIARQNPELTLFCIHQKLFGKGIGTCINTGIIVYAIILLASVCEGYLELIQVVALSDRTITGPLLIFFLLLIYIANSGIKSIARFCIASFFLVTWLLYFLTWGFTEGDIGHTLPLFNFTWKEFLSATQKGFISVVGFEVILFYFPYIIQQEKAFRHASYGIWICIFCYLSTTLVSVMYYSQWQLKNVMYPRFSICSMQ</sequence>
<feature type="transmembrane region" description="Helical" evidence="8">
    <location>
        <begin position="142"/>
        <end position="164"/>
    </location>
</feature>
<evidence type="ECO:0000313" key="9">
    <source>
        <dbReference type="EMBL" id="MFC5589853.1"/>
    </source>
</evidence>
<evidence type="ECO:0000256" key="4">
    <source>
        <dbReference type="ARBA" id="ARBA00022544"/>
    </source>
</evidence>
<dbReference type="Gene3D" id="1.20.1740.10">
    <property type="entry name" value="Amino acid/polyamine transporter I"/>
    <property type="match status" value="1"/>
</dbReference>
<feature type="transmembrane region" description="Helical" evidence="8">
    <location>
        <begin position="220"/>
        <end position="240"/>
    </location>
</feature>
<keyword evidence="6 8" id="KW-1133">Transmembrane helix</keyword>
<organism evidence="9 10">
    <name type="scientific">Sporosarcina soli</name>
    <dbReference type="NCBI Taxonomy" id="334736"/>
    <lineage>
        <taxon>Bacteria</taxon>
        <taxon>Bacillati</taxon>
        <taxon>Bacillota</taxon>
        <taxon>Bacilli</taxon>
        <taxon>Bacillales</taxon>
        <taxon>Caryophanaceae</taxon>
        <taxon>Sporosarcina</taxon>
    </lineage>
</organism>
<feature type="transmembrane region" description="Helical" evidence="8">
    <location>
        <begin position="119"/>
        <end position="135"/>
    </location>
</feature>
<comment type="subcellular location">
    <subcellularLocation>
        <location evidence="1">Membrane</location>
        <topology evidence="1">Multi-pass membrane protein</topology>
    </subcellularLocation>
</comment>
<proteinExistence type="inferred from homology"/>
<comment type="caution">
    <text evidence="9">The sequence shown here is derived from an EMBL/GenBank/DDBJ whole genome shotgun (WGS) entry which is preliminary data.</text>
</comment>
<dbReference type="EMBL" id="JBHSNO010000006">
    <property type="protein sequence ID" value="MFC5589853.1"/>
    <property type="molecule type" value="Genomic_DNA"/>
</dbReference>
<dbReference type="Proteomes" id="UP001596109">
    <property type="component" value="Unassembled WGS sequence"/>
</dbReference>
<evidence type="ECO:0000256" key="8">
    <source>
        <dbReference type="SAM" id="Phobius"/>
    </source>
</evidence>
<keyword evidence="4" id="KW-0309">Germination</keyword>
<protein>
    <submittedName>
        <fullName evidence="9">GerAB/ArcD/ProY family transporter</fullName>
    </submittedName>
</protein>
<evidence type="ECO:0000256" key="2">
    <source>
        <dbReference type="ARBA" id="ARBA00007998"/>
    </source>
</evidence>
<evidence type="ECO:0000313" key="10">
    <source>
        <dbReference type="Proteomes" id="UP001596109"/>
    </source>
</evidence>
<comment type="similarity">
    <text evidence="2">Belongs to the amino acid-polyamine-organocation (APC) superfamily. Spore germination protein (SGP) (TC 2.A.3.9) family.</text>
</comment>
<gene>
    <name evidence="9" type="ORF">ACFPRA_13185</name>
</gene>
<evidence type="ECO:0000256" key="1">
    <source>
        <dbReference type="ARBA" id="ARBA00004141"/>
    </source>
</evidence>
<evidence type="ECO:0000256" key="5">
    <source>
        <dbReference type="ARBA" id="ARBA00022692"/>
    </source>
</evidence>
<keyword evidence="10" id="KW-1185">Reference proteome</keyword>
<keyword evidence="3" id="KW-0813">Transport</keyword>
<name>A0ABW0TM33_9BACL</name>
<evidence type="ECO:0000256" key="3">
    <source>
        <dbReference type="ARBA" id="ARBA00022448"/>
    </source>
</evidence>
<keyword evidence="7 8" id="KW-0472">Membrane</keyword>
<reference evidence="10" key="1">
    <citation type="journal article" date="2019" name="Int. J. Syst. Evol. Microbiol.">
        <title>The Global Catalogue of Microorganisms (GCM) 10K type strain sequencing project: providing services to taxonomists for standard genome sequencing and annotation.</title>
        <authorList>
            <consortium name="The Broad Institute Genomics Platform"/>
            <consortium name="The Broad Institute Genome Sequencing Center for Infectious Disease"/>
            <person name="Wu L."/>
            <person name="Ma J."/>
        </authorList>
    </citation>
    <scope>NUCLEOTIDE SEQUENCE [LARGE SCALE GENOMIC DNA]</scope>
    <source>
        <strain evidence="10">CGMCC 4.1434</strain>
    </source>
</reference>
<dbReference type="Pfam" id="PF03845">
    <property type="entry name" value="Spore_permease"/>
    <property type="match status" value="1"/>
</dbReference>
<dbReference type="PANTHER" id="PTHR34975">
    <property type="entry name" value="SPORE GERMINATION PROTEIN A2"/>
    <property type="match status" value="1"/>
</dbReference>
<dbReference type="InterPro" id="IPR004761">
    <property type="entry name" value="Spore_GerAB"/>
</dbReference>
<keyword evidence="5 8" id="KW-0812">Transmembrane</keyword>
<feature type="transmembrane region" description="Helical" evidence="8">
    <location>
        <begin position="42"/>
        <end position="62"/>
    </location>
</feature>
<accession>A0ABW0TM33</accession>
<feature type="transmembrane region" description="Helical" evidence="8">
    <location>
        <begin position="12"/>
        <end position="30"/>
    </location>
</feature>
<evidence type="ECO:0000256" key="7">
    <source>
        <dbReference type="ARBA" id="ARBA00023136"/>
    </source>
</evidence>